<reference evidence="2" key="1">
    <citation type="submission" date="2021-02" db="EMBL/GenBank/DDBJ databases">
        <authorList>
            <person name="Nowell W R."/>
        </authorList>
    </citation>
    <scope>NUCLEOTIDE SEQUENCE</scope>
</reference>
<keyword evidence="1" id="KW-1133">Transmembrane helix</keyword>
<evidence type="ECO:0000256" key="1">
    <source>
        <dbReference type="SAM" id="Phobius"/>
    </source>
</evidence>
<gene>
    <name evidence="2" type="ORF">RFH988_LOCUS4197</name>
</gene>
<feature type="transmembrane region" description="Helical" evidence="1">
    <location>
        <begin position="144"/>
        <end position="166"/>
    </location>
</feature>
<accession>A0A813SYL4</accession>
<protein>
    <submittedName>
        <fullName evidence="2">Uncharacterized protein</fullName>
    </submittedName>
</protein>
<dbReference type="Proteomes" id="UP000663882">
    <property type="component" value="Unassembled WGS sequence"/>
</dbReference>
<dbReference type="EMBL" id="CAJNOO010000107">
    <property type="protein sequence ID" value="CAF0806476.1"/>
    <property type="molecule type" value="Genomic_DNA"/>
</dbReference>
<proteinExistence type="predicted"/>
<evidence type="ECO:0000313" key="2">
    <source>
        <dbReference type="EMBL" id="CAF0806476.1"/>
    </source>
</evidence>
<organism evidence="2 3">
    <name type="scientific">Rotaria sordida</name>
    <dbReference type="NCBI Taxonomy" id="392033"/>
    <lineage>
        <taxon>Eukaryota</taxon>
        <taxon>Metazoa</taxon>
        <taxon>Spiralia</taxon>
        <taxon>Gnathifera</taxon>
        <taxon>Rotifera</taxon>
        <taxon>Eurotatoria</taxon>
        <taxon>Bdelloidea</taxon>
        <taxon>Philodinida</taxon>
        <taxon>Philodinidae</taxon>
        <taxon>Rotaria</taxon>
    </lineage>
</organism>
<keyword evidence="1" id="KW-0812">Transmembrane</keyword>
<keyword evidence="1" id="KW-0472">Membrane</keyword>
<dbReference type="OrthoDB" id="10003636at2759"/>
<name>A0A813SYL4_9BILA</name>
<dbReference type="AlphaFoldDB" id="A0A813SYL4"/>
<comment type="caution">
    <text evidence="2">The sequence shown here is derived from an EMBL/GenBank/DDBJ whole genome shotgun (WGS) entry which is preliminary data.</text>
</comment>
<evidence type="ECO:0000313" key="3">
    <source>
        <dbReference type="Proteomes" id="UP000663882"/>
    </source>
</evidence>
<sequence length="397" mass="47050">MKNFEQKKSLNYKSKDEYTNQLDKIYEINLHGKFTVIVHRSFVRLHIRPTTYINPCYLYDLSSRCDSEMVLHSNLIDNYYLDENRKEKKRKSIHRKMRKLITQYKKSIKENKTSTFIIHAFTTQKQNNYYKIPPVITEQEHSHYGFFVFLFVISIIILGFILWYVFIKLSQSPKSTIRPLSDDCDSDGGNDNDQYCRSSQTNRSVDSLCFDDDNDVNCLERKLSDNMTFNNIRNHHEMINHKNLQILIQNLQQSDFESIDSSTIGEILSDLIQHEVNVANANPNLEPSTDLLKFLSNTSEIFHIIRTIITKKYSCQSLNPTYFLQYQYLIDILHSSEFILKYLHQYYSHEKIFLIEILTHLYQILSLMNNNSSKCQYICQYLSDTLQKLNRKQSSYS</sequence>